<evidence type="ECO:0000256" key="1">
    <source>
        <dbReference type="SAM" id="Phobius"/>
    </source>
</evidence>
<protein>
    <submittedName>
        <fullName evidence="2">Uncharacterized protein</fullName>
    </submittedName>
</protein>
<evidence type="ECO:0000313" key="2">
    <source>
        <dbReference type="EMBL" id="KKN79901.1"/>
    </source>
</evidence>
<feature type="transmembrane region" description="Helical" evidence="1">
    <location>
        <begin position="222"/>
        <end position="240"/>
    </location>
</feature>
<gene>
    <name evidence="2" type="ORF">LCGC14_0335300</name>
</gene>
<name>A0A0F9W2K7_9ZZZZ</name>
<feature type="transmembrane region" description="Helical" evidence="1">
    <location>
        <begin position="85"/>
        <end position="103"/>
    </location>
</feature>
<dbReference type="AlphaFoldDB" id="A0A0F9W2K7"/>
<accession>A0A0F9W2K7</accession>
<sequence>MDQEQIRQVRHRLAIEKGGVEILTLAAMVAVFAVAGPLVRRMDPLSAWAFLPAGEWGRLLTTVQLLWVLAAVCGAAMVFARPEGVLTTVLVGLAGMSVASPPMRTLLWRHQDHLSGFYLILVGELALLGVAMVVAASIVVMVGRLTRPLAGRWAWRSPLAVAGIDQSDAINDTARIRDLPLYKLSPDLAIVVWAVLSLTGRAPAGGAAIAGAKDPSGIKRRAACAGVTLVVAVGLLIVLMQTAERYQVLFAVGASFFLASLLAHQIFPTACGPVMWAMPLAIGVAVYVLAAYTAGGVGATSMDWLETPRLAQALPIDWIGAGGGGAVAGHWVSTRMHETKTLEHYMQSL</sequence>
<keyword evidence="1" id="KW-0812">Transmembrane</keyword>
<feature type="transmembrane region" description="Helical" evidence="1">
    <location>
        <begin position="59"/>
        <end position="78"/>
    </location>
</feature>
<feature type="transmembrane region" description="Helical" evidence="1">
    <location>
        <begin position="20"/>
        <end position="39"/>
    </location>
</feature>
<feature type="transmembrane region" description="Helical" evidence="1">
    <location>
        <begin position="274"/>
        <end position="295"/>
    </location>
</feature>
<proteinExistence type="predicted"/>
<feature type="transmembrane region" description="Helical" evidence="1">
    <location>
        <begin position="115"/>
        <end position="142"/>
    </location>
</feature>
<keyword evidence="1" id="KW-0472">Membrane</keyword>
<feature type="transmembrane region" description="Helical" evidence="1">
    <location>
        <begin position="246"/>
        <end position="267"/>
    </location>
</feature>
<comment type="caution">
    <text evidence="2">The sequence shown here is derived from an EMBL/GenBank/DDBJ whole genome shotgun (WGS) entry which is preliminary data.</text>
</comment>
<dbReference type="EMBL" id="LAZR01000240">
    <property type="protein sequence ID" value="KKN79901.1"/>
    <property type="molecule type" value="Genomic_DNA"/>
</dbReference>
<keyword evidence="1" id="KW-1133">Transmembrane helix</keyword>
<organism evidence="2">
    <name type="scientific">marine sediment metagenome</name>
    <dbReference type="NCBI Taxonomy" id="412755"/>
    <lineage>
        <taxon>unclassified sequences</taxon>
        <taxon>metagenomes</taxon>
        <taxon>ecological metagenomes</taxon>
    </lineage>
</organism>
<reference evidence="2" key="1">
    <citation type="journal article" date="2015" name="Nature">
        <title>Complex archaea that bridge the gap between prokaryotes and eukaryotes.</title>
        <authorList>
            <person name="Spang A."/>
            <person name="Saw J.H."/>
            <person name="Jorgensen S.L."/>
            <person name="Zaremba-Niedzwiedzka K."/>
            <person name="Martijn J."/>
            <person name="Lind A.E."/>
            <person name="van Eijk R."/>
            <person name="Schleper C."/>
            <person name="Guy L."/>
            <person name="Ettema T.J."/>
        </authorList>
    </citation>
    <scope>NUCLEOTIDE SEQUENCE</scope>
</reference>